<dbReference type="InterPro" id="IPR035386">
    <property type="entry name" value="Arm-DNA-bind_5"/>
</dbReference>
<accession>A0A839GS69</accession>
<dbReference type="Gene3D" id="1.10.443.10">
    <property type="entry name" value="Intergrase catalytic core"/>
    <property type="match status" value="1"/>
</dbReference>
<evidence type="ECO:0000313" key="6">
    <source>
        <dbReference type="Proteomes" id="UP000563094"/>
    </source>
</evidence>
<dbReference type="InterPro" id="IPR013762">
    <property type="entry name" value="Integrase-like_cat_sf"/>
</dbReference>
<dbReference type="Proteomes" id="UP000563094">
    <property type="component" value="Unassembled WGS sequence"/>
</dbReference>
<dbReference type="InterPro" id="IPR025269">
    <property type="entry name" value="SAM-like_dom"/>
</dbReference>
<protein>
    <submittedName>
        <fullName evidence="5">Integrase</fullName>
    </submittedName>
</protein>
<dbReference type="GO" id="GO:0006310">
    <property type="term" value="P:DNA recombination"/>
    <property type="evidence" value="ECO:0007669"/>
    <property type="project" value="UniProtKB-KW"/>
</dbReference>
<dbReference type="EMBL" id="JACJIQ010000012">
    <property type="protein sequence ID" value="MBA9078345.1"/>
    <property type="molecule type" value="Genomic_DNA"/>
</dbReference>
<dbReference type="Pfam" id="PF17293">
    <property type="entry name" value="Arm-DNA-bind_5"/>
    <property type="match status" value="1"/>
</dbReference>
<dbReference type="RefSeq" id="WP_182513605.1">
    <property type="nucleotide sequence ID" value="NZ_JACJIQ010000012.1"/>
</dbReference>
<dbReference type="InterPro" id="IPR010998">
    <property type="entry name" value="Integrase_recombinase_N"/>
</dbReference>
<evidence type="ECO:0000259" key="4">
    <source>
        <dbReference type="Pfam" id="PF17293"/>
    </source>
</evidence>
<dbReference type="InterPro" id="IPR011010">
    <property type="entry name" value="DNA_brk_join_enz"/>
</dbReference>
<feature type="domain" description="Phage integrase SAM-like" evidence="3">
    <location>
        <begin position="138"/>
        <end position="204"/>
    </location>
</feature>
<sequence length="429" mass="48392">MEINFYPKTEKNKDGTIKVNAQGKVSLQMVIHHRGPAKLGIGLSIFPQYWDAAKQKVTKKHPGHEAVNDTIEQKRRIAEEIEQQIRTANGYATVEEIALEFAARTRPPKRERKKKEVAPVSVDMTMEAINLRWKKENSGFVSEHTLRKHNQVVASLEKFSPGITGPELDESFIKKYMKYLSGKGLAKGTIKKHAEFLKLAREAAGLGGKVKVLSVKVQHSIRPDLTMEELRAVITTPLDKLHLEIERDVFVFQMFVPLRESHFRKLKPHHLQYVTIQGQEEIPVIQTTQLKTETPVVIPLPPLALDIWNKYGGVLPFVSQQRRNAYIKKICLQAGLTRPIVQIKHKLKGFEEEVKPLWFLVSTYTTRHTAASLMLEVTGDESLSGWLLGHTNHGIAGVTGVYAKKKAAKVLPAILEAWKEILGDTQIPG</sequence>
<organism evidence="5 6">
    <name type="scientific">Rufibacter quisquiliarum</name>
    <dbReference type="NCBI Taxonomy" id="1549639"/>
    <lineage>
        <taxon>Bacteria</taxon>
        <taxon>Pseudomonadati</taxon>
        <taxon>Bacteroidota</taxon>
        <taxon>Cytophagia</taxon>
        <taxon>Cytophagales</taxon>
        <taxon>Hymenobacteraceae</taxon>
        <taxon>Rufibacter</taxon>
    </lineage>
</organism>
<reference evidence="5 6" key="1">
    <citation type="submission" date="2020-08" db="EMBL/GenBank/DDBJ databases">
        <title>Genomic Encyclopedia of Type Strains, Phase IV (KMG-IV): sequencing the most valuable type-strain genomes for metagenomic binning, comparative biology and taxonomic classification.</title>
        <authorList>
            <person name="Goeker M."/>
        </authorList>
    </citation>
    <scope>NUCLEOTIDE SEQUENCE [LARGE SCALE GENOMIC DNA]</scope>
    <source>
        <strain evidence="5 6">DSM 29854</strain>
    </source>
</reference>
<keyword evidence="1" id="KW-0238">DNA-binding</keyword>
<keyword evidence="6" id="KW-1185">Reference proteome</keyword>
<evidence type="ECO:0000256" key="1">
    <source>
        <dbReference type="ARBA" id="ARBA00023125"/>
    </source>
</evidence>
<gene>
    <name evidence="5" type="ORF">FHS90_003071</name>
</gene>
<keyword evidence="2" id="KW-0233">DNA recombination</keyword>
<dbReference type="Gene3D" id="1.10.150.130">
    <property type="match status" value="1"/>
</dbReference>
<dbReference type="SUPFAM" id="SSF56349">
    <property type="entry name" value="DNA breaking-rejoining enzymes"/>
    <property type="match status" value="1"/>
</dbReference>
<evidence type="ECO:0000259" key="3">
    <source>
        <dbReference type="Pfam" id="PF13102"/>
    </source>
</evidence>
<evidence type="ECO:0000256" key="2">
    <source>
        <dbReference type="ARBA" id="ARBA00023172"/>
    </source>
</evidence>
<dbReference type="GO" id="GO:0003677">
    <property type="term" value="F:DNA binding"/>
    <property type="evidence" value="ECO:0007669"/>
    <property type="project" value="UniProtKB-KW"/>
</dbReference>
<dbReference type="Pfam" id="PF13102">
    <property type="entry name" value="Phage_int_SAM_5"/>
    <property type="match status" value="1"/>
</dbReference>
<comment type="caution">
    <text evidence="5">The sequence shown here is derived from an EMBL/GenBank/DDBJ whole genome shotgun (WGS) entry which is preliminary data.</text>
</comment>
<proteinExistence type="predicted"/>
<name>A0A839GS69_9BACT</name>
<feature type="domain" description="Arm DNA-binding" evidence="4">
    <location>
        <begin position="18"/>
        <end position="97"/>
    </location>
</feature>
<dbReference type="GO" id="GO:0015074">
    <property type="term" value="P:DNA integration"/>
    <property type="evidence" value="ECO:0007669"/>
    <property type="project" value="InterPro"/>
</dbReference>
<dbReference type="AlphaFoldDB" id="A0A839GS69"/>
<evidence type="ECO:0000313" key="5">
    <source>
        <dbReference type="EMBL" id="MBA9078345.1"/>
    </source>
</evidence>